<keyword evidence="2" id="KW-1185">Reference proteome</keyword>
<name>A0A5P2FUM8_9BACT</name>
<dbReference type="RefSeq" id="WP_131328044.1">
    <property type="nucleotide sequence ID" value="NZ_CP044016.1"/>
</dbReference>
<proteinExistence type="predicted"/>
<dbReference type="PIRSF" id="PIRSF009151">
    <property type="entry name" value="DUF779"/>
    <property type="match status" value="1"/>
</dbReference>
<dbReference type="AlphaFoldDB" id="A0A5P2FUM8"/>
<dbReference type="Proteomes" id="UP000292424">
    <property type="component" value="Chromosome"/>
</dbReference>
<sequence>MIARVKMTEITANAVKQLQEKHGELFFFQSGGCCEGSQPLLYEKGSFYVGSRDVLLGNVNGCDYYMSPTEFKYWQYTELTIDAVPGVGVGGFSLESTIGLTFVTKSRLFTEEELVELNKLENSIAKI</sequence>
<accession>A0A5P2FUM8</accession>
<evidence type="ECO:0000313" key="2">
    <source>
        <dbReference type="Proteomes" id="UP000292424"/>
    </source>
</evidence>
<dbReference type="EMBL" id="CP044016">
    <property type="protein sequence ID" value="QES87166.1"/>
    <property type="molecule type" value="Genomic_DNA"/>
</dbReference>
<gene>
    <name evidence="1" type="ORF">E0W69_000275</name>
</gene>
<dbReference type="Pfam" id="PF05610">
    <property type="entry name" value="DUF779"/>
    <property type="match status" value="1"/>
</dbReference>
<dbReference type="KEGG" id="arac:E0W69_000275"/>
<dbReference type="OrthoDB" id="3725739at2"/>
<reference evidence="1 2" key="1">
    <citation type="submission" date="2019-09" db="EMBL/GenBank/DDBJ databases">
        <title>Complete genome sequence of Arachidicoccus sp. B3-10 isolated from apple orchard soil.</title>
        <authorList>
            <person name="Kim H.S."/>
            <person name="Han K.-I."/>
            <person name="Suh M.K."/>
            <person name="Lee K.C."/>
            <person name="Eom M.K."/>
            <person name="Kim J.-S."/>
            <person name="Kang S.W."/>
            <person name="Sin Y."/>
            <person name="Lee J.-S."/>
        </authorList>
    </citation>
    <scope>NUCLEOTIDE SEQUENCE [LARGE SCALE GENOMIC DNA]</scope>
    <source>
        <strain evidence="1 2">B3-10</strain>
    </source>
</reference>
<evidence type="ECO:0000313" key="1">
    <source>
        <dbReference type="EMBL" id="QES87166.1"/>
    </source>
</evidence>
<dbReference type="InterPro" id="IPR008497">
    <property type="entry name" value="DUF779"/>
</dbReference>
<organism evidence="1 2">
    <name type="scientific">Rhizosphaericola mali</name>
    <dbReference type="NCBI Taxonomy" id="2545455"/>
    <lineage>
        <taxon>Bacteria</taxon>
        <taxon>Pseudomonadati</taxon>
        <taxon>Bacteroidota</taxon>
        <taxon>Chitinophagia</taxon>
        <taxon>Chitinophagales</taxon>
        <taxon>Chitinophagaceae</taxon>
        <taxon>Rhizosphaericola</taxon>
    </lineage>
</organism>
<protein>
    <submittedName>
        <fullName evidence="1">DUF779 domain-containing protein</fullName>
    </submittedName>
</protein>